<keyword evidence="1" id="KW-1277">Toxin-antitoxin system</keyword>
<dbReference type="RefSeq" id="WP_109719038.1">
    <property type="nucleotide sequence ID" value="NZ_QEQK01000003.1"/>
</dbReference>
<reference evidence="2 3" key="1">
    <citation type="submission" date="2018-05" db="EMBL/GenBank/DDBJ databases">
        <title>Abyssibacter profundi OUC007T gen. nov., sp. nov, a marine bacterium isolated from seawater of the Mariana Trench.</title>
        <authorList>
            <person name="Zhou S."/>
        </authorList>
    </citation>
    <scope>NUCLEOTIDE SEQUENCE [LARGE SCALE GENOMIC DNA]</scope>
    <source>
        <strain evidence="2 3">OUC007</strain>
    </source>
</reference>
<dbReference type="Pfam" id="PF05016">
    <property type="entry name" value="ParE_toxin"/>
    <property type="match status" value="1"/>
</dbReference>
<evidence type="ECO:0000313" key="2">
    <source>
        <dbReference type="EMBL" id="PWN56958.1"/>
    </source>
</evidence>
<protein>
    <submittedName>
        <fullName evidence="2">Plasmid stabilization protein ParE</fullName>
    </submittedName>
</protein>
<keyword evidence="3" id="KW-1185">Reference proteome</keyword>
<dbReference type="OrthoDB" id="516834at2"/>
<gene>
    <name evidence="2" type="ORF">DEH80_03185</name>
</gene>
<dbReference type="InterPro" id="IPR007712">
    <property type="entry name" value="RelE/ParE_toxin"/>
</dbReference>
<organism evidence="2 3">
    <name type="scientific">Abyssibacter profundi</name>
    <dbReference type="NCBI Taxonomy" id="2182787"/>
    <lineage>
        <taxon>Bacteria</taxon>
        <taxon>Pseudomonadati</taxon>
        <taxon>Pseudomonadota</taxon>
        <taxon>Gammaproteobacteria</taxon>
        <taxon>Chromatiales</taxon>
        <taxon>Oceanococcaceae</taxon>
        <taxon>Abyssibacter</taxon>
    </lineage>
</organism>
<evidence type="ECO:0000256" key="1">
    <source>
        <dbReference type="ARBA" id="ARBA00022649"/>
    </source>
</evidence>
<sequence length="105" mass="12355">MKPRYQLTLEAEQDLRGVFRYTLREWGSAQLERYRQALTETLNAIADGEVPRRVVSDNLPGVYVARCQHHFIFYVVPERKPPLVLAVLHERQDLVARLVERFEGY</sequence>
<evidence type="ECO:0000313" key="3">
    <source>
        <dbReference type="Proteomes" id="UP000251800"/>
    </source>
</evidence>
<name>A0A363UNF4_9GAMM</name>
<dbReference type="InterPro" id="IPR035093">
    <property type="entry name" value="RelE/ParE_toxin_dom_sf"/>
</dbReference>
<dbReference type="Proteomes" id="UP000251800">
    <property type="component" value="Unassembled WGS sequence"/>
</dbReference>
<accession>A0A363UNF4</accession>
<proteinExistence type="predicted"/>
<dbReference type="EMBL" id="QEQK01000003">
    <property type="protein sequence ID" value="PWN56958.1"/>
    <property type="molecule type" value="Genomic_DNA"/>
</dbReference>
<dbReference type="Gene3D" id="3.30.2310.20">
    <property type="entry name" value="RelE-like"/>
    <property type="match status" value="1"/>
</dbReference>
<dbReference type="AlphaFoldDB" id="A0A363UNF4"/>
<comment type="caution">
    <text evidence="2">The sequence shown here is derived from an EMBL/GenBank/DDBJ whole genome shotgun (WGS) entry which is preliminary data.</text>
</comment>